<dbReference type="EMBL" id="FQVX01000001">
    <property type="protein sequence ID" value="SHF67866.1"/>
    <property type="molecule type" value="Genomic_DNA"/>
</dbReference>
<keyword evidence="3" id="KW-1185">Reference proteome</keyword>
<evidence type="ECO:0000313" key="3">
    <source>
        <dbReference type="Proteomes" id="UP000184471"/>
    </source>
</evidence>
<reference evidence="2 3" key="1">
    <citation type="submission" date="2016-11" db="EMBL/GenBank/DDBJ databases">
        <authorList>
            <person name="Jaros S."/>
            <person name="Januszkiewicz K."/>
            <person name="Wedrychowicz H."/>
        </authorList>
    </citation>
    <scope>NUCLEOTIDE SEQUENCE [LARGE SCALE GENOMIC DNA]</scope>
    <source>
        <strain evidence="2 3">DSM 45408</strain>
    </source>
</reference>
<dbReference type="RefSeq" id="WP_073418333.1">
    <property type="nucleotide sequence ID" value="NZ_FQVX01000001.1"/>
</dbReference>
<keyword evidence="1" id="KW-0472">Membrane</keyword>
<feature type="transmembrane region" description="Helical" evidence="1">
    <location>
        <begin position="57"/>
        <end position="79"/>
    </location>
</feature>
<feature type="transmembrane region" description="Helical" evidence="1">
    <location>
        <begin position="91"/>
        <end position="113"/>
    </location>
</feature>
<proteinExistence type="predicted"/>
<dbReference type="Proteomes" id="UP000184471">
    <property type="component" value="Unassembled WGS sequence"/>
</dbReference>
<organism evidence="2 3">
    <name type="scientific">Geodermatophilus nigrescens</name>
    <dbReference type="NCBI Taxonomy" id="1070870"/>
    <lineage>
        <taxon>Bacteria</taxon>
        <taxon>Bacillati</taxon>
        <taxon>Actinomycetota</taxon>
        <taxon>Actinomycetes</taxon>
        <taxon>Geodermatophilales</taxon>
        <taxon>Geodermatophilaceae</taxon>
        <taxon>Geodermatophilus</taxon>
    </lineage>
</organism>
<evidence type="ECO:0000313" key="2">
    <source>
        <dbReference type="EMBL" id="SHF67866.1"/>
    </source>
</evidence>
<accession>A0A1M5DLT3</accession>
<evidence type="ECO:0000256" key="1">
    <source>
        <dbReference type="SAM" id="Phobius"/>
    </source>
</evidence>
<dbReference type="SUPFAM" id="SSF103473">
    <property type="entry name" value="MFS general substrate transporter"/>
    <property type="match status" value="1"/>
</dbReference>
<feature type="transmembrane region" description="Helical" evidence="1">
    <location>
        <begin position="119"/>
        <end position="138"/>
    </location>
</feature>
<sequence length="143" mass="14214">MTVPTPESAAALLAEADAAGARVRRESSPAASTFLVTLGCASAGFFLAQPVADGERAVGATAVVYALAVLGAAAALVAGRGSVRAGFSQRFGTAMGAWGAVLAVGLAVGTTVPGLAHDWAWWAPLALAVAAPCLAGAWRERPR</sequence>
<dbReference type="STRING" id="1070870.SAMN05444351_0438"/>
<gene>
    <name evidence="2" type="ORF">SAMN05444351_0438</name>
</gene>
<keyword evidence="1" id="KW-1133">Transmembrane helix</keyword>
<feature type="transmembrane region" description="Helical" evidence="1">
    <location>
        <begin position="30"/>
        <end position="51"/>
    </location>
</feature>
<dbReference type="AlphaFoldDB" id="A0A1M5DLT3"/>
<name>A0A1M5DLT3_9ACTN</name>
<keyword evidence="1" id="KW-0812">Transmembrane</keyword>
<protein>
    <submittedName>
        <fullName evidence="2">Uncharacterized protein</fullName>
    </submittedName>
</protein>
<dbReference type="InterPro" id="IPR036259">
    <property type="entry name" value="MFS_trans_sf"/>
</dbReference>